<evidence type="ECO:0000256" key="1">
    <source>
        <dbReference type="ARBA" id="ARBA00004651"/>
    </source>
</evidence>
<dbReference type="PANTHER" id="PTHR34182">
    <property type="entry name" value="PROTEIN-EXPORT MEMBRANE PROTEIN SECG"/>
    <property type="match status" value="1"/>
</dbReference>
<dbReference type="GO" id="GO:0005886">
    <property type="term" value="C:plasma membrane"/>
    <property type="evidence" value="ECO:0007669"/>
    <property type="project" value="UniProtKB-SubCell"/>
</dbReference>
<comment type="caution">
    <text evidence="12">Lacks conserved residue(s) required for the propagation of feature annotation.</text>
</comment>
<evidence type="ECO:0000256" key="13">
    <source>
        <dbReference type="SAM" id="MobiDB-lite"/>
    </source>
</evidence>
<evidence type="ECO:0000256" key="5">
    <source>
        <dbReference type="ARBA" id="ARBA00022475"/>
    </source>
</evidence>
<keyword evidence="9 12" id="KW-0811">Translocation</keyword>
<comment type="caution">
    <text evidence="14">The sequence shown here is derived from an EMBL/GenBank/DDBJ whole genome shotgun (WGS) entry which is preliminary data.</text>
</comment>
<dbReference type="GO" id="GO:0009306">
    <property type="term" value="P:protein secretion"/>
    <property type="evidence" value="ECO:0007669"/>
    <property type="project" value="UniProtKB-UniRule"/>
</dbReference>
<keyword evidence="10 12" id="KW-0472">Membrane</keyword>
<evidence type="ECO:0000256" key="4">
    <source>
        <dbReference type="ARBA" id="ARBA00022448"/>
    </source>
</evidence>
<evidence type="ECO:0000256" key="12">
    <source>
        <dbReference type="RuleBase" id="RU365087"/>
    </source>
</evidence>
<evidence type="ECO:0000256" key="6">
    <source>
        <dbReference type="ARBA" id="ARBA00022692"/>
    </source>
</evidence>
<protein>
    <recommendedName>
        <fullName evidence="3 12">Protein-export membrane protein SecG</fullName>
    </recommendedName>
</protein>
<evidence type="ECO:0000256" key="9">
    <source>
        <dbReference type="ARBA" id="ARBA00023010"/>
    </source>
</evidence>
<dbReference type="Proteomes" id="UP000474757">
    <property type="component" value="Unassembled WGS sequence"/>
</dbReference>
<evidence type="ECO:0000256" key="3">
    <source>
        <dbReference type="ARBA" id="ARBA00017876"/>
    </source>
</evidence>
<organism evidence="14 15">
    <name type="scientific">Pseudoroseicyclus tamaricis</name>
    <dbReference type="NCBI Taxonomy" id="2705421"/>
    <lineage>
        <taxon>Bacteria</taxon>
        <taxon>Pseudomonadati</taxon>
        <taxon>Pseudomonadota</taxon>
        <taxon>Alphaproteobacteria</taxon>
        <taxon>Rhodobacterales</taxon>
        <taxon>Paracoccaceae</taxon>
        <taxon>Pseudoroseicyclus</taxon>
    </lineage>
</organism>
<dbReference type="GO" id="GO:0015450">
    <property type="term" value="F:protein-transporting ATPase activity"/>
    <property type="evidence" value="ECO:0007669"/>
    <property type="project" value="UniProtKB-UniRule"/>
</dbReference>
<proteinExistence type="inferred from homology"/>
<feature type="transmembrane region" description="Helical" evidence="12">
    <location>
        <begin position="51"/>
        <end position="71"/>
    </location>
</feature>
<keyword evidence="15" id="KW-1185">Reference proteome</keyword>
<dbReference type="AlphaFoldDB" id="A0A6B2JSG4"/>
<evidence type="ECO:0000256" key="11">
    <source>
        <dbReference type="ARBA" id="ARBA00025182"/>
    </source>
</evidence>
<keyword evidence="5 12" id="KW-1003">Cell membrane</keyword>
<evidence type="ECO:0000313" key="14">
    <source>
        <dbReference type="EMBL" id="NDV01497.1"/>
    </source>
</evidence>
<keyword evidence="6 12" id="KW-0812">Transmembrane</keyword>
<accession>A0A6B2JSG4</accession>
<dbReference type="PRINTS" id="PR01651">
    <property type="entry name" value="SECGEXPORT"/>
</dbReference>
<feature type="compositionally biased region" description="Acidic residues" evidence="13">
    <location>
        <begin position="168"/>
        <end position="181"/>
    </location>
</feature>
<evidence type="ECO:0000256" key="8">
    <source>
        <dbReference type="ARBA" id="ARBA00022989"/>
    </source>
</evidence>
<reference evidence="14 15" key="1">
    <citation type="submission" date="2020-02" db="EMBL/GenBank/DDBJ databases">
        <title>Pseudoroseicyclus tamarix, sp. nov., isolated from offshore sediment of a Tamarix chinensis forest.</title>
        <authorList>
            <person name="Gai Y."/>
        </authorList>
    </citation>
    <scope>NUCLEOTIDE SEQUENCE [LARGE SCALE GENOMIC DNA]</scope>
    <source>
        <strain evidence="14 15">CLL3-39</strain>
    </source>
</reference>
<dbReference type="NCBIfam" id="TIGR00810">
    <property type="entry name" value="secG"/>
    <property type="match status" value="1"/>
</dbReference>
<keyword evidence="4 12" id="KW-0813">Transport</keyword>
<evidence type="ECO:0000256" key="7">
    <source>
        <dbReference type="ARBA" id="ARBA00022927"/>
    </source>
</evidence>
<comment type="subcellular location">
    <subcellularLocation>
        <location evidence="1 12">Cell membrane</location>
        <topology evidence="1 12">Multi-pass membrane protein</topology>
    </subcellularLocation>
</comment>
<evidence type="ECO:0000256" key="10">
    <source>
        <dbReference type="ARBA" id="ARBA00023136"/>
    </source>
</evidence>
<dbReference type="EMBL" id="JAAGAB010000002">
    <property type="protein sequence ID" value="NDV01497.1"/>
    <property type="molecule type" value="Genomic_DNA"/>
</dbReference>
<dbReference type="InterPro" id="IPR004692">
    <property type="entry name" value="SecG"/>
</dbReference>
<evidence type="ECO:0000313" key="15">
    <source>
        <dbReference type="Proteomes" id="UP000474757"/>
    </source>
</evidence>
<dbReference type="GO" id="GO:0065002">
    <property type="term" value="P:intracellular protein transmembrane transport"/>
    <property type="evidence" value="ECO:0007669"/>
    <property type="project" value="TreeGrafter"/>
</dbReference>
<gene>
    <name evidence="14" type="primary">secG</name>
    <name evidence="14" type="ORF">GZA08_11025</name>
</gene>
<comment type="function">
    <text evidence="11 12">Involved in protein export. Participates in an early event of protein translocation.</text>
</comment>
<dbReference type="PANTHER" id="PTHR34182:SF1">
    <property type="entry name" value="PROTEIN-EXPORT MEMBRANE PROTEIN SECG"/>
    <property type="match status" value="1"/>
</dbReference>
<comment type="similarity">
    <text evidence="2 12">Belongs to the SecG family.</text>
</comment>
<keyword evidence="7 12" id="KW-0653">Protein transport</keyword>
<dbReference type="RefSeq" id="WP_163893500.1">
    <property type="nucleotide sequence ID" value="NZ_JAAFYS010000002.1"/>
</dbReference>
<feature type="region of interest" description="Disordered" evidence="13">
    <location>
        <begin position="92"/>
        <end position="181"/>
    </location>
</feature>
<sequence length="181" mass="17715">METVLLIIDLLIALSLIGVVLLQRSEGGGLGMGGGGGGGVMSGRAAADALGRVTWGLGAAFFVCTLALTIISANNSAGASVVDRIQPVGGGADTSLPDLGTSLLPPSAEESGPVVPDAGATSATPEGFVLPEADATEGDLSLPESGLESGPEAETPAEGEVIELPVDVIDEAEEEPAPAGN</sequence>
<name>A0A6B2JSG4_9RHOB</name>
<dbReference type="Pfam" id="PF03840">
    <property type="entry name" value="SecG"/>
    <property type="match status" value="1"/>
</dbReference>
<dbReference type="GO" id="GO:0043952">
    <property type="term" value="P:protein transport by the Sec complex"/>
    <property type="evidence" value="ECO:0007669"/>
    <property type="project" value="TreeGrafter"/>
</dbReference>
<evidence type="ECO:0000256" key="2">
    <source>
        <dbReference type="ARBA" id="ARBA00008445"/>
    </source>
</evidence>
<keyword evidence="8 12" id="KW-1133">Transmembrane helix</keyword>